<accession>A0A1Z1G5B2</accession>
<dbReference type="AlphaFoldDB" id="A0A1Z1G5B2"/>
<sequence>MHKNDFTCFTQSVYTKKDGSVESQICCLTNRIVKLTRHFQTHRKDYSSQRGLWKILGRRKRLLIYLLQTDAIGYRDLTTQLKIRKLKKK</sequence>
<organism evidence="6">
    <name type="scientific">Aneura pinguis</name>
    <name type="common">Greasewort</name>
    <name type="synonym">Riccardia pinguis</name>
    <dbReference type="NCBI Taxonomy" id="39026"/>
    <lineage>
        <taxon>Eukaryota</taxon>
        <taxon>Viridiplantae</taxon>
        <taxon>Streptophyta</taxon>
        <taxon>Embryophyta</taxon>
        <taxon>Marchantiophyta</taxon>
        <taxon>Jungermanniopsida</taxon>
        <taxon>Metzgeriidae</taxon>
        <taxon>Metzgeriales</taxon>
        <taxon>Aneuraceae</taxon>
        <taxon>Aneura</taxon>
    </lineage>
</organism>
<dbReference type="SUPFAM" id="SSF47060">
    <property type="entry name" value="S15/NS1 RNA-binding domain"/>
    <property type="match status" value="1"/>
</dbReference>
<evidence type="ECO:0000256" key="4">
    <source>
        <dbReference type="RuleBase" id="RU003919"/>
    </source>
</evidence>
<evidence type="ECO:0000256" key="5">
    <source>
        <dbReference type="RuleBase" id="RU003920"/>
    </source>
</evidence>
<keyword evidence="6" id="KW-0496">Mitochondrion</keyword>
<dbReference type="GO" id="GO:0006412">
    <property type="term" value="P:translation"/>
    <property type="evidence" value="ECO:0007669"/>
    <property type="project" value="InterPro"/>
</dbReference>
<dbReference type="SMART" id="SM01387">
    <property type="entry name" value="Ribosomal_S15"/>
    <property type="match status" value="1"/>
</dbReference>
<dbReference type="GO" id="GO:0005840">
    <property type="term" value="C:ribosome"/>
    <property type="evidence" value="ECO:0007669"/>
    <property type="project" value="UniProtKB-KW"/>
</dbReference>
<evidence type="ECO:0000256" key="1">
    <source>
        <dbReference type="ARBA" id="ARBA00008434"/>
    </source>
</evidence>
<comment type="similarity">
    <text evidence="1 4">Belongs to the universal ribosomal protein uS15 family.</text>
</comment>
<protein>
    <recommendedName>
        <fullName evidence="5">30S ribosomal protein S15</fullName>
    </recommendedName>
</protein>
<reference evidence="6" key="1">
    <citation type="submission" date="2016-11" db="EMBL/GenBank/DDBJ databases">
        <title>The extraordinary variation of the organellar genomes of the Aneura pinguis (Aneuraceae, Hepaticopsida) revealed the highly advanced cryptic speciation of the early land plants.</title>
        <authorList>
            <person name="Sawicki J."/>
        </authorList>
    </citation>
    <scope>NUCLEOTIDE SEQUENCE</scope>
    <source>
        <strain evidence="6">CpC</strain>
        <strain evidence="7">CpF</strain>
    </source>
</reference>
<dbReference type="InterPro" id="IPR005290">
    <property type="entry name" value="Ribosomal_uS15_bac-type"/>
</dbReference>
<keyword evidence="2 4" id="KW-0689">Ribosomal protein</keyword>
<dbReference type="GO" id="GO:0005737">
    <property type="term" value="C:cytoplasm"/>
    <property type="evidence" value="ECO:0007669"/>
    <property type="project" value="UniProtKB-ARBA"/>
</dbReference>
<gene>
    <name evidence="6" type="primary">rps15</name>
</gene>
<dbReference type="Pfam" id="PF00312">
    <property type="entry name" value="Ribosomal_S15"/>
    <property type="match status" value="1"/>
</dbReference>
<proteinExistence type="inferred from homology"/>
<dbReference type="Gene3D" id="1.10.287.10">
    <property type="entry name" value="S15/NS1, RNA-binding"/>
    <property type="match status" value="1"/>
</dbReference>
<evidence type="ECO:0000256" key="2">
    <source>
        <dbReference type="ARBA" id="ARBA00022980"/>
    </source>
</evidence>
<dbReference type="HAMAP" id="MF_01343_B">
    <property type="entry name" value="Ribosomal_uS15_B"/>
    <property type="match status" value="1"/>
</dbReference>
<evidence type="ECO:0000313" key="7">
    <source>
        <dbReference type="EMBL" id="ARV78329.1"/>
    </source>
</evidence>
<dbReference type="PROSITE" id="PS00362">
    <property type="entry name" value="RIBOSOMAL_S15"/>
    <property type="match status" value="1"/>
</dbReference>
<dbReference type="EMBL" id="KY242382">
    <property type="protein sequence ID" value="ARV78187.1"/>
    <property type="molecule type" value="Genomic_DNA"/>
</dbReference>
<dbReference type="GO" id="GO:1990904">
    <property type="term" value="C:ribonucleoprotein complex"/>
    <property type="evidence" value="ECO:0007669"/>
    <property type="project" value="UniProtKB-KW"/>
</dbReference>
<dbReference type="InterPro" id="IPR000589">
    <property type="entry name" value="Ribosomal_uS15"/>
</dbReference>
<dbReference type="EMBL" id="KY242384">
    <property type="protein sequence ID" value="ARV78329.1"/>
    <property type="molecule type" value="Genomic_DNA"/>
</dbReference>
<dbReference type="NCBIfam" id="TIGR00952">
    <property type="entry name" value="S15_bact"/>
    <property type="match status" value="1"/>
</dbReference>
<evidence type="ECO:0000313" key="6">
    <source>
        <dbReference type="EMBL" id="ARV78187.1"/>
    </source>
</evidence>
<dbReference type="InterPro" id="IPR009068">
    <property type="entry name" value="uS15_NS1_RNA-bd_sf"/>
</dbReference>
<dbReference type="PANTHER" id="PTHR23321:SF26">
    <property type="entry name" value="SMALL RIBOSOMAL SUBUNIT PROTEIN US15M"/>
    <property type="match status" value="1"/>
</dbReference>
<dbReference type="PANTHER" id="PTHR23321">
    <property type="entry name" value="RIBOSOMAL PROTEIN S15, BACTERIAL AND ORGANELLAR"/>
    <property type="match status" value="1"/>
</dbReference>
<geneLocation type="mitochondrion" evidence="6"/>
<dbReference type="CDD" id="cd00677">
    <property type="entry name" value="S15_NS1_EPRS_RNA-bind"/>
    <property type="match status" value="1"/>
</dbReference>
<evidence type="ECO:0000256" key="3">
    <source>
        <dbReference type="ARBA" id="ARBA00023274"/>
    </source>
</evidence>
<dbReference type="GO" id="GO:0003735">
    <property type="term" value="F:structural constituent of ribosome"/>
    <property type="evidence" value="ECO:0007669"/>
    <property type="project" value="InterPro"/>
</dbReference>
<keyword evidence="3 4" id="KW-0687">Ribonucleoprotein</keyword>
<name>A0A1Z1G5B2_ANEPI</name>